<feature type="compositionally biased region" description="Basic residues" evidence="1">
    <location>
        <begin position="1"/>
        <end position="10"/>
    </location>
</feature>
<evidence type="ECO:0000256" key="1">
    <source>
        <dbReference type="SAM" id="MobiDB-lite"/>
    </source>
</evidence>
<feature type="compositionally biased region" description="Basic and acidic residues" evidence="1">
    <location>
        <begin position="23"/>
        <end position="40"/>
    </location>
</feature>
<proteinExistence type="predicted"/>
<dbReference type="Proteomes" id="UP001549920">
    <property type="component" value="Unassembled WGS sequence"/>
</dbReference>
<comment type="caution">
    <text evidence="2">The sequence shown here is derived from an EMBL/GenBank/DDBJ whole genome shotgun (WGS) entry which is preliminary data.</text>
</comment>
<keyword evidence="3" id="KW-1185">Reference proteome</keyword>
<name>A0ABR3I6T6_LOXSC</name>
<evidence type="ECO:0000313" key="3">
    <source>
        <dbReference type="Proteomes" id="UP001549920"/>
    </source>
</evidence>
<protein>
    <submittedName>
        <fullName evidence="2">Uncharacterized protein</fullName>
    </submittedName>
</protein>
<reference evidence="2 3" key="1">
    <citation type="submission" date="2024-06" db="EMBL/GenBank/DDBJ databases">
        <title>A chromosome-level genome assembly of beet webworm, Loxostege sticticalis.</title>
        <authorList>
            <person name="Zhang Y."/>
        </authorList>
    </citation>
    <scope>NUCLEOTIDE SEQUENCE [LARGE SCALE GENOMIC DNA]</scope>
    <source>
        <strain evidence="2">AQ026</strain>
        <tissue evidence="2">Whole body</tissue>
    </source>
</reference>
<dbReference type="EMBL" id="JBEUOH010000007">
    <property type="protein sequence ID" value="KAL0891988.1"/>
    <property type="molecule type" value="Genomic_DNA"/>
</dbReference>
<feature type="region of interest" description="Disordered" evidence="1">
    <location>
        <begin position="1"/>
        <end position="40"/>
    </location>
</feature>
<evidence type="ECO:0000313" key="2">
    <source>
        <dbReference type="EMBL" id="KAL0891988.1"/>
    </source>
</evidence>
<gene>
    <name evidence="2" type="ORF">ABMA27_015215</name>
</gene>
<organism evidence="2 3">
    <name type="scientific">Loxostege sticticalis</name>
    <name type="common">Beet webworm moth</name>
    <dbReference type="NCBI Taxonomy" id="481309"/>
    <lineage>
        <taxon>Eukaryota</taxon>
        <taxon>Metazoa</taxon>
        <taxon>Ecdysozoa</taxon>
        <taxon>Arthropoda</taxon>
        <taxon>Hexapoda</taxon>
        <taxon>Insecta</taxon>
        <taxon>Pterygota</taxon>
        <taxon>Neoptera</taxon>
        <taxon>Endopterygota</taxon>
        <taxon>Lepidoptera</taxon>
        <taxon>Glossata</taxon>
        <taxon>Ditrysia</taxon>
        <taxon>Pyraloidea</taxon>
        <taxon>Crambidae</taxon>
        <taxon>Pyraustinae</taxon>
        <taxon>Loxostege</taxon>
    </lineage>
</organism>
<accession>A0ABR3I6T6</accession>
<sequence>MNSPRKKKMKLVNSADTNGHLKRVSESAEEAPKRQRTDKVPMEDLQAKKRRNFITACELVSYKAYFDHNLRFQLIHLPPCAEHITCKHYEHRNSMSSSKVMPSYTEESFKIEMKANMWREALEVCRLCVTSDQYLSANVLKDIVEIMLNAHADDHADYTVDYLLDKCQQVFELNFSHHPPCLVKSLRKCYNDFLTSPMDLKDKTFTNRSEFGCDKGIFKYCLNRLEHEISLDSKDEPLVDKYENIPEDMKQSVKGLHWQKEKFEIYELLERTDRIKRLIAVLDSIIELLQCDLAIWHTRYTNNLGSHIMRSHKPLMAYLLWSNNVLFTGAVNNNCRQILRLFVYMVHLQYPEDHIKTMTAWLNTMIQTFYICENNSHSDYPNTGKYCAAFANEFYKILQDMPYESVIKILERIKPDYMQCLIGTLHIKKLLTTQEDDPIKIFTEFVRNSQWKKFPESTSEILVFKKTTFSVKNLIKHLKKRCNYLNTKIPQIEMENDTFYRFDPLSMPKEQKISLNHVIHSLYITLEAYLDAYSVQNIQETLDDLNEKLLNGEPSNDQKLLPDFCSYGVTENFIKKYRSIYQSLKELILILQAMKNNGDLPNMFKIFEKIGLLGM</sequence>